<evidence type="ECO:0000313" key="2">
    <source>
        <dbReference type="EMBL" id="KXW58501.1"/>
    </source>
</evidence>
<feature type="domain" description="DUF6883" evidence="1">
    <location>
        <begin position="3"/>
        <end position="108"/>
    </location>
</feature>
<organism evidence="2 3">
    <name type="scientific">Ferrovum myxofaciens</name>
    <dbReference type="NCBI Taxonomy" id="416213"/>
    <lineage>
        <taxon>Bacteria</taxon>
        <taxon>Pseudomonadati</taxon>
        <taxon>Pseudomonadota</taxon>
        <taxon>Betaproteobacteria</taxon>
        <taxon>Ferrovales</taxon>
        <taxon>Ferrovaceae</taxon>
        <taxon>Ferrovum</taxon>
    </lineage>
</organism>
<dbReference type="EMBL" id="LRRD01000013">
    <property type="protein sequence ID" value="KXW58501.1"/>
    <property type="molecule type" value="Genomic_DNA"/>
</dbReference>
<name>A0A149VZ58_9PROT</name>
<evidence type="ECO:0000313" key="3">
    <source>
        <dbReference type="Proteomes" id="UP000075653"/>
    </source>
</evidence>
<gene>
    <name evidence="2" type="ORF">FEMY_09000</name>
</gene>
<accession>A0A149VZ58</accession>
<dbReference type="PATRIC" id="fig|1789004.3.peg.914"/>
<sequence>MLLPNIERASIDVTKLTGYVLNSTHPEGRHKARVFLSALGVTAADGEWLANTILSSLWKSDALLQNDTNWGAIYRVDMEVVRGHRCAKVRTGWLCTDEMAKLVTCFVIGECNETT</sequence>
<dbReference type="Proteomes" id="UP000075653">
    <property type="component" value="Unassembled WGS sequence"/>
</dbReference>
<keyword evidence="3" id="KW-1185">Reference proteome</keyword>
<evidence type="ECO:0000259" key="1">
    <source>
        <dbReference type="Pfam" id="PF21814"/>
    </source>
</evidence>
<dbReference type="AlphaFoldDB" id="A0A149VZ58"/>
<proteinExistence type="predicted"/>
<protein>
    <recommendedName>
        <fullName evidence="1">DUF6883 domain-containing protein</fullName>
    </recommendedName>
</protein>
<dbReference type="STRING" id="1789004.FEMY_09000"/>
<reference evidence="2 3" key="1">
    <citation type="submission" date="2016-01" db="EMBL/GenBank/DDBJ databases">
        <title>Genome sequence of the acidophilic iron oxidising Ferrovum strain Z-31.</title>
        <authorList>
            <person name="Poehlein A."/>
            <person name="Ullrich S.R."/>
            <person name="Schloemann M."/>
            <person name="Muehling M."/>
            <person name="Daniel R."/>
        </authorList>
    </citation>
    <scope>NUCLEOTIDE SEQUENCE [LARGE SCALE GENOMIC DNA]</scope>
    <source>
        <strain evidence="2 3">Z-31</strain>
    </source>
</reference>
<dbReference type="Pfam" id="PF21814">
    <property type="entry name" value="DUF6883"/>
    <property type="match status" value="1"/>
</dbReference>
<comment type="caution">
    <text evidence="2">The sequence shown here is derived from an EMBL/GenBank/DDBJ whole genome shotgun (WGS) entry which is preliminary data.</text>
</comment>
<dbReference type="RefSeq" id="WP_031597909.1">
    <property type="nucleotide sequence ID" value="NZ_CP053675.1"/>
</dbReference>
<dbReference type="InterPro" id="IPR049250">
    <property type="entry name" value="DUF6883"/>
</dbReference>